<gene>
    <name evidence="2" type="ORF">ACD_4C00026G0001</name>
</gene>
<dbReference type="PROSITE" id="PS50005">
    <property type="entry name" value="TPR"/>
    <property type="match status" value="1"/>
</dbReference>
<accession>K2GV38</accession>
<dbReference type="InterPro" id="IPR011990">
    <property type="entry name" value="TPR-like_helical_dom_sf"/>
</dbReference>
<dbReference type="SUPFAM" id="SSF48452">
    <property type="entry name" value="TPR-like"/>
    <property type="match status" value="1"/>
</dbReference>
<name>K2GV38_9BACT</name>
<evidence type="ECO:0000313" key="2">
    <source>
        <dbReference type="EMBL" id="EKE27145.1"/>
    </source>
</evidence>
<organism evidence="2">
    <name type="scientific">uncultured bacterium</name>
    <name type="common">gcode 4</name>
    <dbReference type="NCBI Taxonomy" id="1234023"/>
    <lineage>
        <taxon>Bacteria</taxon>
        <taxon>environmental samples</taxon>
    </lineage>
</organism>
<comment type="caution">
    <text evidence="2">The sequence shown here is derived from an EMBL/GenBank/DDBJ whole genome shotgun (WGS) entry which is preliminary data.</text>
</comment>
<protein>
    <submittedName>
        <fullName evidence="2">Diguanylate cyclase</fullName>
    </submittedName>
</protein>
<dbReference type="InterPro" id="IPR019734">
    <property type="entry name" value="TPR_rpt"/>
</dbReference>
<feature type="non-terminal residue" evidence="2">
    <location>
        <position position="387"/>
    </location>
</feature>
<dbReference type="Gene3D" id="1.25.40.10">
    <property type="entry name" value="Tetratricopeptide repeat domain"/>
    <property type="match status" value="1"/>
</dbReference>
<evidence type="ECO:0000256" key="1">
    <source>
        <dbReference type="PROSITE-ProRule" id="PRU00339"/>
    </source>
</evidence>
<dbReference type="EMBL" id="AMFJ01000542">
    <property type="protein sequence ID" value="EKE27145.1"/>
    <property type="molecule type" value="Genomic_DNA"/>
</dbReference>
<dbReference type="SMART" id="SM00028">
    <property type="entry name" value="TPR"/>
    <property type="match status" value="4"/>
</dbReference>
<dbReference type="Pfam" id="PF13424">
    <property type="entry name" value="TPR_12"/>
    <property type="match status" value="2"/>
</dbReference>
<feature type="repeat" description="TPR" evidence="1">
    <location>
        <begin position="77"/>
        <end position="110"/>
    </location>
</feature>
<reference evidence="2" key="1">
    <citation type="journal article" date="2012" name="Science">
        <title>Fermentation, hydrogen, and sulfur metabolism in multiple uncultivated bacterial phyla.</title>
        <authorList>
            <person name="Wrighton K.C."/>
            <person name="Thomas B.C."/>
            <person name="Sharon I."/>
            <person name="Miller C.S."/>
            <person name="Castelle C.J."/>
            <person name="VerBerkmoes N.C."/>
            <person name="Wilkins M.J."/>
            <person name="Hettich R.L."/>
            <person name="Lipton M.S."/>
            <person name="Williams K.H."/>
            <person name="Long P.E."/>
            <person name="Banfield J.F."/>
        </authorList>
    </citation>
    <scope>NUCLEOTIDE SEQUENCE [LARGE SCALE GENOMIC DNA]</scope>
</reference>
<dbReference type="AlphaFoldDB" id="K2GV38"/>
<proteinExistence type="predicted"/>
<sequence>MLGSYYHFVNNFEKSLEAFNTALKLFQEIDQEDMVIKINNNFGVIYLDELGDYLKARDYFRRAYNRANTKNYYVSTPIYLNNLGETYRIEGRFTTAIKYFEESYTLSENIGDKNMVILSLLNLSYVYLMKEKYGKTHTLINRLEHEINAIKNKEFDKFDYYMLHFEYFISMNSIMKVEKWRYEFDADEILDDFRRFRIKIIDLVIQYRKSLIVYSSRTIPYAEIQGLKDLVSNPAEAMLLRNFIIDIMIDYVDDNQFLEIEELITIDNTLVGQYNTKHIQIKRSFVDACMVENSFEGIHFLLPELKEESQELLWRAYKYLGDEEFHVKKNYSALKFYLMSLDIIANLTHDIVVEFKETYILYDNAKMTLKNRINKIVKIFLSFETSG</sequence>
<keyword evidence="1" id="KW-0802">TPR repeat</keyword>